<protein>
    <recommendedName>
        <fullName evidence="2">AT3G52170-like helix-turn-helix domain-containing protein</fullName>
    </recommendedName>
</protein>
<accession>A0A5J9UYR5</accession>
<gene>
    <name evidence="3" type="ORF">EJB05_20309</name>
</gene>
<organism evidence="3 4">
    <name type="scientific">Eragrostis curvula</name>
    <name type="common">weeping love grass</name>
    <dbReference type="NCBI Taxonomy" id="38414"/>
    <lineage>
        <taxon>Eukaryota</taxon>
        <taxon>Viridiplantae</taxon>
        <taxon>Streptophyta</taxon>
        <taxon>Embryophyta</taxon>
        <taxon>Tracheophyta</taxon>
        <taxon>Spermatophyta</taxon>
        <taxon>Magnoliopsida</taxon>
        <taxon>Liliopsida</taxon>
        <taxon>Poales</taxon>
        <taxon>Poaceae</taxon>
        <taxon>PACMAD clade</taxon>
        <taxon>Chloridoideae</taxon>
        <taxon>Eragrostideae</taxon>
        <taxon>Eragrostidinae</taxon>
        <taxon>Eragrostis</taxon>
    </lineage>
</organism>
<feature type="compositionally biased region" description="Polar residues" evidence="1">
    <location>
        <begin position="212"/>
        <end position="227"/>
    </location>
</feature>
<comment type="caution">
    <text evidence="3">The sequence shown here is derived from an EMBL/GenBank/DDBJ whole genome shotgun (WGS) entry which is preliminary data.</text>
</comment>
<name>A0A5J9UYR5_9POAL</name>
<feature type="region of interest" description="Disordered" evidence="1">
    <location>
        <begin position="31"/>
        <end position="57"/>
    </location>
</feature>
<proteinExistence type="predicted"/>
<dbReference type="InterPro" id="IPR058941">
    <property type="entry name" value="HTH_AT3G52170-like"/>
</dbReference>
<dbReference type="OrthoDB" id="1930826at2759"/>
<evidence type="ECO:0000313" key="3">
    <source>
        <dbReference type="EMBL" id="TVU28776.1"/>
    </source>
</evidence>
<dbReference type="Proteomes" id="UP000324897">
    <property type="component" value="Chromosome 1"/>
</dbReference>
<dbReference type="AlphaFoldDB" id="A0A5J9UYR5"/>
<sequence length="352" mass="37970">MQASARLASSAASKRVIAGVHSSITRSCYRASRGKAHVAPLSSQEPPPKEQKRISKQERRVMIEEYVEKYRASNEGKFPSITHVRQQIGGGHYTVREILQELEYNHANPSAASVKEAQVQGTTKHSRSADESKAAQVQGTAPSFPEKSWPKDESGKNPGNLEACKSDQQDDGLLSLRDATADTATIEKTETGISMGSDHIVETEAVKSDFNISDSIKNRDNPTLSEQTESDSMKDLRNESVVSLGVEAKSDPGKQEGKTEANKIDLNSTINSLNARKSTVSDQSGSDKVIKGNISDSVNLSTSQPGTADAGSQELDSGEHGPKHELKESTETGLLGSLKSFASGIRNFWKSL</sequence>
<feature type="region of interest" description="Disordered" evidence="1">
    <location>
        <begin position="110"/>
        <end position="171"/>
    </location>
</feature>
<feature type="compositionally biased region" description="Basic and acidic residues" evidence="1">
    <location>
        <begin position="248"/>
        <end position="263"/>
    </location>
</feature>
<dbReference type="PANTHER" id="PTHR34568">
    <property type="entry name" value="RRM DOMAIN-CONTAINING PROTEIN"/>
    <property type="match status" value="1"/>
</dbReference>
<dbReference type="PANTHER" id="PTHR34568:SF4">
    <property type="entry name" value="OS02G0638000 PROTEIN"/>
    <property type="match status" value="1"/>
</dbReference>
<evidence type="ECO:0000313" key="4">
    <source>
        <dbReference type="Proteomes" id="UP000324897"/>
    </source>
</evidence>
<evidence type="ECO:0000256" key="1">
    <source>
        <dbReference type="SAM" id="MobiDB-lite"/>
    </source>
</evidence>
<feature type="region of interest" description="Disordered" evidence="1">
    <location>
        <begin position="277"/>
        <end position="333"/>
    </location>
</feature>
<feature type="compositionally biased region" description="Basic and acidic residues" evidence="1">
    <location>
        <begin position="317"/>
        <end position="330"/>
    </location>
</feature>
<feature type="compositionally biased region" description="Basic and acidic residues" evidence="1">
    <location>
        <begin position="47"/>
        <end position="57"/>
    </location>
</feature>
<evidence type="ECO:0000259" key="2">
    <source>
        <dbReference type="Pfam" id="PF25896"/>
    </source>
</evidence>
<keyword evidence="4" id="KW-1185">Reference proteome</keyword>
<feature type="compositionally biased region" description="Polar residues" evidence="1">
    <location>
        <begin position="277"/>
        <end position="286"/>
    </location>
</feature>
<dbReference type="Pfam" id="PF25896">
    <property type="entry name" value="HTH_AT3G52170"/>
    <property type="match status" value="1"/>
</dbReference>
<dbReference type="Gramene" id="TVU28776">
    <property type="protein sequence ID" value="TVU28776"/>
    <property type="gene ID" value="EJB05_20309"/>
</dbReference>
<dbReference type="EMBL" id="RWGY01000011">
    <property type="protein sequence ID" value="TVU28776.1"/>
    <property type="molecule type" value="Genomic_DNA"/>
</dbReference>
<feature type="region of interest" description="Disordered" evidence="1">
    <location>
        <begin position="212"/>
        <end position="265"/>
    </location>
</feature>
<reference evidence="3 4" key="1">
    <citation type="journal article" date="2019" name="Sci. Rep.">
        <title>A high-quality genome of Eragrostis curvula grass provides insights into Poaceae evolution and supports new strategies to enhance forage quality.</title>
        <authorList>
            <person name="Carballo J."/>
            <person name="Santos B.A.C.M."/>
            <person name="Zappacosta D."/>
            <person name="Garbus I."/>
            <person name="Selva J.P."/>
            <person name="Gallo C.A."/>
            <person name="Diaz A."/>
            <person name="Albertini E."/>
            <person name="Caccamo M."/>
            <person name="Echenique V."/>
        </authorList>
    </citation>
    <scope>NUCLEOTIDE SEQUENCE [LARGE SCALE GENOMIC DNA]</scope>
    <source>
        <strain evidence="4">cv. Victoria</strain>
        <tissue evidence="3">Leaf</tissue>
    </source>
</reference>
<feature type="domain" description="AT3G52170-like helix-turn-helix" evidence="2">
    <location>
        <begin position="55"/>
        <end position="104"/>
    </location>
</feature>
<dbReference type="InterPro" id="IPR058942">
    <property type="entry name" value="AT3G52170-like"/>
</dbReference>
<feature type="compositionally biased region" description="Polar residues" evidence="1">
    <location>
        <begin position="294"/>
        <end position="306"/>
    </location>
</feature>